<keyword evidence="6" id="KW-1185">Reference proteome</keyword>
<dbReference type="InterPro" id="IPR006760">
    <property type="entry name" value="Endosulphine"/>
</dbReference>
<dbReference type="PANTHER" id="PTHR47939">
    <property type="entry name" value="MEMBRANE-ASSOCIATED SALT-INDUCIBLE PROTEIN-LIKE"/>
    <property type="match status" value="1"/>
</dbReference>
<dbReference type="Pfam" id="PF01535">
    <property type="entry name" value="PPR"/>
    <property type="match status" value="1"/>
</dbReference>
<feature type="repeat" description="PPR" evidence="4">
    <location>
        <begin position="674"/>
        <end position="708"/>
    </location>
</feature>
<sequence length="827" mass="92625">MADCNRNQDFYASQDLEATSMSKKYGGLVPKKKPLISKDHERAFFDSADWQLGKEQQGAGMNQKSTVAIESLRPKLQRTPHQQLPPRRPTCTSGYLALLRDMRGFALASSRASSSSAIKNLSQFQEPFDQLQSKVENHSKLPIVYPNRTTIIEASSRGNSPYSLNFQVKRHNSVPTSNSSISANNYSKPIDHDFFSRILSRNDWFLLLNHEFKAKRIILNPQFVVSVLQNQENPLYPLKFYIWVSNIDPLFAKNQSVKSVLANCFYRNGPVVLSVQLLKDIRNSGYRVNEDLLCILIGSWGRLGLANYCGEIFGQISFLDISPSTRLYNAAIDALVKSNSLDLAYLKFQQMSADNCKPDRFTYNILIHGVCKIGVVDEALRLVKQMEDMGYSPNVFTYTILIDGFLTAKRIGEAFRILETMKARNVSPTEATIRSFIHGLFRSMAPSKAFELAIGFIEKEPVLRRLACDTLLCCLSDNNMAREAGALLVKLGKRGYLPDSSTFNIIMNCLIKGFDLNETCCILDRFVKQGMKLAFNTYLALIEALYKAGRGLEGDRYFTQMVKEGLVSSVFSYNMVINCFCKTSMMEKAAKAFEEMQYKGIAPNLVTFNTLISGHCKGGEVRKAQQLLLMLLEHGFKPDIVTFSSMIDGLCRAKQVEDALGCFTEMEEWGVSPNAVTYNILIRSLCLIGDVPRSMKLLRKMRVDGISPDVFSFNALIQSFCRMGKVENAKKLFVSMLSLGLVPDNYTYGAFIKVFCESGKPDEAKEIFRSMEANGCVPDSLTCNLILGILVKQGQFEEAQKIARTCSGRGILVDCITTSHEHALSGS</sequence>
<dbReference type="OrthoDB" id="185373at2759"/>
<evidence type="ECO:0000256" key="2">
    <source>
        <dbReference type="ARBA" id="ARBA00010520"/>
    </source>
</evidence>
<organism evidence="5 6">
    <name type="scientific">Jatropha curcas</name>
    <name type="common">Barbados nut</name>
    <dbReference type="NCBI Taxonomy" id="180498"/>
    <lineage>
        <taxon>Eukaryota</taxon>
        <taxon>Viridiplantae</taxon>
        <taxon>Streptophyta</taxon>
        <taxon>Embryophyta</taxon>
        <taxon>Tracheophyta</taxon>
        <taxon>Spermatophyta</taxon>
        <taxon>Magnoliopsida</taxon>
        <taxon>eudicotyledons</taxon>
        <taxon>Gunneridae</taxon>
        <taxon>Pentapetalae</taxon>
        <taxon>rosids</taxon>
        <taxon>fabids</taxon>
        <taxon>Malpighiales</taxon>
        <taxon>Euphorbiaceae</taxon>
        <taxon>Crotonoideae</taxon>
        <taxon>Jatropheae</taxon>
        <taxon>Jatropha</taxon>
    </lineage>
</organism>
<protein>
    <recommendedName>
        <fullName evidence="7">Pentacotripeptide-repeat region of PRORP domain-containing protein</fullName>
    </recommendedName>
</protein>
<dbReference type="Gene3D" id="1.25.40.10">
    <property type="entry name" value="Tetratricopeptide repeat domain"/>
    <property type="match status" value="5"/>
</dbReference>
<feature type="repeat" description="PPR" evidence="4">
    <location>
        <begin position="359"/>
        <end position="393"/>
    </location>
</feature>
<dbReference type="EMBL" id="KK914794">
    <property type="protein sequence ID" value="KDP27886.1"/>
    <property type="molecule type" value="Genomic_DNA"/>
</dbReference>
<dbReference type="STRING" id="180498.A0A067JV86"/>
<dbReference type="PROSITE" id="PS51375">
    <property type="entry name" value="PPR"/>
    <property type="match status" value="9"/>
</dbReference>
<feature type="repeat" description="PPR" evidence="4">
    <location>
        <begin position="744"/>
        <end position="778"/>
    </location>
</feature>
<gene>
    <name evidence="5" type="ORF">JCGZ_18966</name>
</gene>
<dbReference type="Pfam" id="PF13041">
    <property type="entry name" value="PPR_2"/>
    <property type="match status" value="4"/>
</dbReference>
<keyword evidence="3" id="KW-0677">Repeat</keyword>
<dbReference type="InterPro" id="IPR050667">
    <property type="entry name" value="PPR-containing_protein"/>
</dbReference>
<dbReference type="Pfam" id="PF04667">
    <property type="entry name" value="Endosulfine"/>
    <property type="match status" value="1"/>
</dbReference>
<evidence type="ECO:0000313" key="5">
    <source>
        <dbReference type="EMBL" id="KDP27886.1"/>
    </source>
</evidence>
<dbReference type="InterPro" id="IPR011990">
    <property type="entry name" value="TPR-like_helical_dom_sf"/>
</dbReference>
<comment type="similarity">
    <text evidence="2">Belongs to the endosulfine family.</text>
</comment>
<comment type="similarity">
    <text evidence="1">Belongs to the PPR family. P subfamily.</text>
</comment>
<evidence type="ECO:0008006" key="7">
    <source>
        <dbReference type="Google" id="ProtNLM"/>
    </source>
</evidence>
<proteinExistence type="inferred from homology"/>
<feature type="repeat" description="PPR" evidence="4">
    <location>
        <begin position="639"/>
        <end position="673"/>
    </location>
</feature>
<name>A0A067JV86_JATCU</name>
<feature type="repeat" description="PPR" evidence="4">
    <location>
        <begin position="394"/>
        <end position="428"/>
    </location>
</feature>
<accession>A0A067JV86</accession>
<feature type="repeat" description="PPR" evidence="4">
    <location>
        <begin position="604"/>
        <end position="638"/>
    </location>
</feature>
<feature type="repeat" description="PPR" evidence="4">
    <location>
        <begin position="709"/>
        <end position="743"/>
    </location>
</feature>
<dbReference type="Proteomes" id="UP000027138">
    <property type="component" value="Unassembled WGS sequence"/>
</dbReference>
<dbReference type="InterPro" id="IPR002885">
    <property type="entry name" value="PPR_rpt"/>
</dbReference>
<reference evidence="5 6" key="1">
    <citation type="journal article" date="2014" name="PLoS ONE">
        <title>Global Analysis of Gene Expression Profiles in Physic Nut (Jatropha curcas L.) Seedlings Exposed to Salt Stress.</title>
        <authorList>
            <person name="Zhang L."/>
            <person name="Zhang C."/>
            <person name="Wu P."/>
            <person name="Chen Y."/>
            <person name="Li M."/>
            <person name="Jiang H."/>
            <person name="Wu G."/>
        </authorList>
    </citation>
    <scope>NUCLEOTIDE SEQUENCE [LARGE SCALE GENOMIC DNA]</scope>
    <source>
        <strain evidence="6">cv. GZQX0401</strain>
        <tissue evidence="5">Young leaves</tissue>
    </source>
</reference>
<dbReference type="AlphaFoldDB" id="A0A067JV86"/>
<feature type="repeat" description="PPR" evidence="4">
    <location>
        <begin position="569"/>
        <end position="603"/>
    </location>
</feature>
<dbReference type="PANTHER" id="PTHR47939:SF13">
    <property type="entry name" value="OS03G0201400 PROTEIN"/>
    <property type="match status" value="1"/>
</dbReference>
<evidence type="ECO:0000256" key="3">
    <source>
        <dbReference type="ARBA" id="ARBA00022737"/>
    </source>
</evidence>
<evidence type="ECO:0000313" key="6">
    <source>
        <dbReference type="Proteomes" id="UP000027138"/>
    </source>
</evidence>
<dbReference type="NCBIfam" id="TIGR00756">
    <property type="entry name" value="PPR"/>
    <property type="match status" value="9"/>
</dbReference>
<evidence type="ECO:0000256" key="1">
    <source>
        <dbReference type="ARBA" id="ARBA00007626"/>
    </source>
</evidence>
<evidence type="ECO:0000256" key="4">
    <source>
        <dbReference type="PROSITE-ProRule" id="PRU00708"/>
    </source>
</evidence>
<feature type="repeat" description="PPR" evidence="4">
    <location>
        <begin position="324"/>
        <end position="358"/>
    </location>
</feature>